<feature type="compositionally biased region" description="Low complexity" evidence="1">
    <location>
        <begin position="100"/>
        <end position="124"/>
    </location>
</feature>
<evidence type="ECO:0000313" key="2">
    <source>
        <dbReference type="EMBL" id="CAA9233174.1"/>
    </source>
</evidence>
<organism evidence="2">
    <name type="scientific">uncultured Chloroflexota bacterium</name>
    <dbReference type="NCBI Taxonomy" id="166587"/>
    <lineage>
        <taxon>Bacteria</taxon>
        <taxon>Bacillati</taxon>
        <taxon>Chloroflexota</taxon>
        <taxon>environmental samples</taxon>
    </lineage>
</organism>
<reference evidence="2" key="1">
    <citation type="submission" date="2020-02" db="EMBL/GenBank/DDBJ databases">
        <authorList>
            <person name="Meier V. D."/>
        </authorList>
    </citation>
    <scope>NUCLEOTIDE SEQUENCE</scope>
    <source>
        <strain evidence="2">AVDCRST_MAG77</strain>
    </source>
</reference>
<protein>
    <submittedName>
        <fullName evidence="2">Uncharacterized protein</fullName>
    </submittedName>
</protein>
<feature type="region of interest" description="Disordered" evidence="1">
    <location>
        <begin position="73"/>
        <end position="124"/>
    </location>
</feature>
<feature type="compositionally biased region" description="Basic and acidic residues" evidence="1">
    <location>
        <begin position="1"/>
        <end position="19"/>
    </location>
</feature>
<sequence length="124" mass="13239">MDARCRAVHHLEEATRAEGARSGWRGESATTMTTSTPPEHPQVTQMEDAPAPAAEPTPRLLFARWLYEQERIHDRDDPSRAIDGGASAHEGHAPVAAEEPSAAGGTRSTSSSSTPEMPGSSLRP</sequence>
<name>A0A6J4HUN9_9CHLR</name>
<dbReference type="EMBL" id="CADCTC010000073">
    <property type="protein sequence ID" value="CAA9233174.1"/>
    <property type="molecule type" value="Genomic_DNA"/>
</dbReference>
<feature type="region of interest" description="Disordered" evidence="1">
    <location>
        <begin position="1"/>
        <end position="56"/>
    </location>
</feature>
<dbReference type="AlphaFoldDB" id="A0A6J4HUN9"/>
<feature type="compositionally biased region" description="Polar residues" evidence="1">
    <location>
        <begin position="28"/>
        <end position="45"/>
    </location>
</feature>
<evidence type="ECO:0000256" key="1">
    <source>
        <dbReference type="SAM" id="MobiDB-lite"/>
    </source>
</evidence>
<gene>
    <name evidence="2" type="ORF">AVDCRST_MAG77-1115</name>
</gene>
<proteinExistence type="predicted"/>
<accession>A0A6J4HUN9</accession>